<dbReference type="InParanoid" id="A0A0D2HRX7"/>
<dbReference type="SUPFAM" id="SSF51726">
    <property type="entry name" value="UROD/MetE-like"/>
    <property type="match status" value="1"/>
</dbReference>
<dbReference type="GO" id="GO:0006779">
    <property type="term" value="P:porphyrin-containing compound biosynthetic process"/>
    <property type="evidence" value="ECO:0007669"/>
    <property type="project" value="InterPro"/>
</dbReference>
<dbReference type="Pfam" id="PF01208">
    <property type="entry name" value="URO-D"/>
    <property type="match status" value="1"/>
</dbReference>
<dbReference type="OrthoDB" id="7375127at2"/>
<dbReference type="AlphaFoldDB" id="A0A0D2HRX7"/>
<reference evidence="2 3" key="1">
    <citation type="submission" date="2013-11" db="EMBL/GenBank/DDBJ databases">
        <title>Metagenomic analysis of a methanogenic consortium involved in long chain n-alkane degradation.</title>
        <authorList>
            <person name="Davidova I.A."/>
            <person name="Callaghan A.V."/>
            <person name="Wawrik B."/>
            <person name="Pruitt S."/>
            <person name="Marks C."/>
            <person name="Duncan K.E."/>
            <person name="Suflita J.M."/>
        </authorList>
    </citation>
    <scope>NUCLEOTIDE SEQUENCE [LARGE SCALE GENOMIC DNA]</scope>
    <source>
        <strain evidence="2 3">SPR</strain>
    </source>
</reference>
<dbReference type="PANTHER" id="PTHR47099:SF1">
    <property type="entry name" value="METHYLCOBAMIDE:COM METHYLTRANSFERASE MTBA"/>
    <property type="match status" value="1"/>
</dbReference>
<dbReference type="Proteomes" id="UP000032233">
    <property type="component" value="Unassembled WGS sequence"/>
</dbReference>
<dbReference type="InterPro" id="IPR038071">
    <property type="entry name" value="UROD/MetE-like_sf"/>
</dbReference>
<dbReference type="InterPro" id="IPR052024">
    <property type="entry name" value="Methanogen_methyltrans"/>
</dbReference>
<dbReference type="GO" id="GO:0004853">
    <property type="term" value="F:uroporphyrinogen decarboxylase activity"/>
    <property type="evidence" value="ECO:0007669"/>
    <property type="project" value="InterPro"/>
</dbReference>
<dbReference type="Gene3D" id="3.20.20.210">
    <property type="match status" value="1"/>
</dbReference>
<organism evidence="2 3">
    <name type="scientific">Dethiosulfatarculus sandiegensis</name>
    <dbReference type="NCBI Taxonomy" id="1429043"/>
    <lineage>
        <taxon>Bacteria</taxon>
        <taxon>Pseudomonadati</taxon>
        <taxon>Thermodesulfobacteriota</taxon>
        <taxon>Desulfarculia</taxon>
        <taxon>Desulfarculales</taxon>
        <taxon>Desulfarculaceae</taxon>
        <taxon>Dethiosulfatarculus</taxon>
    </lineage>
</organism>
<dbReference type="PATRIC" id="fig|1429043.3.peg.2944"/>
<keyword evidence="3" id="KW-1185">Reference proteome</keyword>
<feature type="domain" description="Uroporphyrinogen decarboxylase (URO-D)" evidence="1">
    <location>
        <begin position="5"/>
        <end position="319"/>
    </location>
</feature>
<dbReference type="PANTHER" id="PTHR47099">
    <property type="entry name" value="METHYLCOBAMIDE:COM METHYLTRANSFERASE MTBA"/>
    <property type="match status" value="1"/>
</dbReference>
<comment type="caution">
    <text evidence="2">The sequence shown here is derived from an EMBL/GenBank/DDBJ whole genome shotgun (WGS) entry which is preliminary data.</text>
</comment>
<gene>
    <name evidence="2" type="ORF">X474_13875</name>
</gene>
<dbReference type="STRING" id="1429043.X474_13875"/>
<proteinExistence type="predicted"/>
<sequence length="326" mass="36392">MTKVERVKAALNKEEVDRLPMSVWLHYPHLDQDPRSLAEHQVAVQKEYDFDFIKLMPFGLYTTQDFGAKIKFFCQPNDPAIIDEFGIKDISDWGKIEPLGGTYGTYGKQVQLAQHVYNLVGDDVPFIQTIFSPLTTARKLGGDRIFEDLKKDPKLFHQALKALTETSVNFIKANIEAGVSGFFFATQCSATDLMTPEDHAEFGEKYDLMLFDAFKDDTFFNVCHMHGENVMFDTLANYPANCLNWHDRWVPPSLGEARKLTDKCLLGGINENGVLAKASPAEVQAHVAEAVADASRTGLMIGPGCVAAPLTPEINYYAARMAVENK</sequence>
<accession>A0A0D2HRX7</accession>
<dbReference type="InterPro" id="IPR000257">
    <property type="entry name" value="Uroporphyrinogen_deCOase"/>
</dbReference>
<evidence type="ECO:0000259" key="1">
    <source>
        <dbReference type="Pfam" id="PF01208"/>
    </source>
</evidence>
<name>A0A0D2HRX7_9BACT</name>
<evidence type="ECO:0000313" key="3">
    <source>
        <dbReference type="Proteomes" id="UP000032233"/>
    </source>
</evidence>
<evidence type="ECO:0000313" key="2">
    <source>
        <dbReference type="EMBL" id="KIX13313.1"/>
    </source>
</evidence>
<protein>
    <submittedName>
        <fullName evidence="2">Uroporphyrinogen decarboxylase</fullName>
    </submittedName>
</protein>
<dbReference type="EMBL" id="AZAC01000016">
    <property type="protein sequence ID" value="KIX13313.1"/>
    <property type="molecule type" value="Genomic_DNA"/>
</dbReference>